<dbReference type="AlphaFoldDB" id="A0A9X1S1W9"/>
<reference evidence="2" key="1">
    <citation type="submission" date="2021-04" db="EMBL/GenBank/DDBJ databases">
        <title>Microbacterium tenobrionis sp. nov. and Microbacterium allomyrinae sp. nov., isolated from larvae of Tenobrio molitor and Allomyrina dichotoma, respectively.</title>
        <authorList>
            <person name="Lee S.D."/>
        </authorList>
    </citation>
    <scope>NUCLEOTIDE SEQUENCE</scope>
    <source>
        <strain evidence="2">BWT-G7</strain>
    </source>
</reference>
<dbReference type="EMBL" id="JAGTTN010000001">
    <property type="protein sequence ID" value="MCC2030645.1"/>
    <property type="molecule type" value="Genomic_DNA"/>
</dbReference>
<keyword evidence="3" id="KW-1185">Reference proteome</keyword>
<organism evidence="2 3">
    <name type="scientific">Microbacterium allomyrinae</name>
    <dbReference type="NCBI Taxonomy" id="2830666"/>
    <lineage>
        <taxon>Bacteria</taxon>
        <taxon>Bacillati</taxon>
        <taxon>Actinomycetota</taxon>
        <taxon>Actinomycetes</taxon>
        <taxon>Micrococcales</taxon>
        <taxon>Microbacteriaceae</taxon>
        <taxon>Microbacterium</taxon>
    </lineage>
</organism>
<proteinExistence type="predicted"/>
<dbReference type="RefSeq" id="WP_229382555.1">
    <property type="nucleotide sequence ID" value="NZ_JAGTTN010000001.1"/>
</dbReference>
<name>A0A9X1S1W9_9MICO</name>
<comment type="caution">
    <text evidence="2">The sequence shown here is derived from an EMBL/GenBank/DDBJ whole genome shotgun (WGS) entry which is preliminary data.</text>
</comment>
<feature type="region of interest" description="Disordered" evidence="1">
    <location>
        <begin position="192"/>
        <end position="237"/>
    </location>
</feature>
<evidence type="ECO:0000313" key="2">
    <source>
        <dbReference type="EMBL" id="MCC2030645.1"/>
    </source>
</evidence>
<evidence type="ECO:0000256" key="1">
    <source>
        <dbReference type="SAM" id="MobiDB-lite"/>
    </source>
</evidence>
<sequence length="237" mass="25695">MTNDPTTDDVAQALAEYERLAIGTGARVGFGAPEFAAADGIWSQAWLPETPPVAARAVVTRDGAATTVVRLWRDALPADDAWRALWEQRPMPLFGAYVRRDAIRRAFRDVIGDRREPDEVAPPVKAPAPRDFAKELRGTESAVEVDVLFTAAQKAGAMTPTLETAFRKAHAAHRIADALVIEPADPQPLRISRAANLPTPRPPAPHVPKLTDAGKPVTRKGQSRAQRDTGKRHGGRS</sequence>
<accession>A0A9X1S1W9</accession>
<evidence type="ECO:0000313" key="3">
    <source>
        <dbReference type="Proteomes" id="UP001139354"/>
    </source>
</evidence>
<gene>
    <name evidence="2" type="ORF">KEC57_00430</name>
</gene>
<dbReference type="Proteomes" id="UP001139354">
    <property type="component" value="Unassembled WGS sequence"/>
</dbReference>
<protein>
    <submittedName>
        <fullName evidence="2">Uncharacterized protein</fullName>
    </submittedName>
</protein>